<dbReference type="Gene3D" id="3.40.1160.10">
    <property type="entry name" value="Acetylglutamate kinase-like"/>
    <property type="match status" value="1"/>
</dbReference>
<dbReference type="InterPro" id="IPR002986">
    <property type="entry name" value="DAP_deCOOHase_LysA"/>
</dbReference>
<dbReference type="InterPro" id="IPR009006">
    <property type="entry name" value="Ala_racemase/Decarboxylase_C"/>
</dbReference>
<dbReference type="InterPro" id="IPR001341">
    <property type="entry name" value="Asp_kinase"/>
</dbReference>
<dbReference type="NCBIfam" id="TIGR00657">
    <property type="entry name" value="asp_kinases"/>
    <property type="match status" value="1"/>
</dbReference>
<dbReference type="InterPro" id="IPR045865">
    <property type="entry name" value="ACT-like_dom_sf"/>
</dbReference>
<keyword evidence="7" id="KW-0067">ATP-binding</keyword>
<dbReference type="InterPro" id="IPR022657">
    <property type="entry name" value="De-COase2_CS"/>
</dbReference>
<dbReference type="Pfam" id="PF02784">
    <property type="entry name" value="Orn_Arg_deC_N"/>
    <property type="match status" value="1"/>
</dbReference>
<dbReference type="PANTHER" id="PTHR43727:SF2">
    <property type="entry name" value="GROUP IV DECARBOXYLASE"/>
    <property type="match status" value="1"/>
</dbReference>
<dbReference type="NCBIfam" id="TIGR01048">
    <property type="entry name" value="lysA"/>
    <property type="match status" value="1"/>
</dbReference>
<dbReference type="PROSITE" id="PS00878">
    <property type="entry name" value="ODR_DC_2_1"/>
    <property type="match status" value="1"/>
</dbReference>
<comment type="pathway">
    <text evidence="12">Amino-acid biosynthesis; L-methionine biosynthesis via de novo pathway; L-homoserine from L-aspartate: step 1/3.</text>
</comment>
<dbReference type="SUPFAM" id="SSF55021">
    <property type="entry name" value="ACT-like"/>
    <property type="match status" value="2"/>
</dbReference>
<keyword evidence="3 14" id="KW-0808">Transferase</keyword>
<accession>A0AB74UPQ3</accession>
<protein>
    <recommendedName>
        <fullName evidence="10">Diaminopimelate decarboxylase</fullName>
        <ecNumber evidence="10">4.1.1.20</ecNumber>
    </recommendedName>
</protein>
<evidence type="ECO:0000256" key="12">
    <source>
        <dbReference type="RuleBase" id="RU004249"/>
    </source>
</evidence>
<dbReference type="InterPro" id="IPR011246">
    <property type="entry name" value="DAP_dec_asp_kin"/>
</dbReference>
<dbReference type="EMBL" id="CP170721">
    <property type="protein sequence ID" value="XIA17244.1"/>
    <property type="molecule type" value="Genomic_DNA"/>
</dbReference>
<evidence type="ECO:0000256" key="6">
    <source>
        <dbReference type="ARBA" id="ARBA00022793"/>
    </source>
</evidence>
<dbReference type="InterPro" id="IPR002912">
    <property type="entry name" value="ACT_dom"/>
</dbReference>
<keyword evidence="4" id="KW-0547">Nucleotide-binding</keyword>
<dbReference type="PRINTS" id="PR01181">
    <property type="entry name" value="DAPDCRBXLASE"/>
</dbReference>
<evidence type="ECO:0000256" key="2">
    <source>
        <dbReference type="ARBA" id="ARBA00004766"/>
    </source>
</evidence>
<dbReference type="InterPro" id="IPR000183">
    <property type="entry name" value="Orn/DAP/Arg_de-COase"/>
</dbReference>
<evidence type="ECO:0000256" key="11">
    <source>
        <dbReference type="PIRSR" id="PIRSR600183-50"/>
    </source>
</evidence>
<dbReference type="GO" id="GO:0004072">
    <property type="term" value="F:aspartate kinase activity"/>
    <property type="evidence" value="ECO:0007669"/>
    <property type="project" value="InterPro"/>
</dbReference>
<dbReference type="InterPro" id="IPR022644">
    <property type="entry name" value="De-COase2_N"/>
</dbReference>
<dbReference type="PIRSF" id="PIRSF036459">
    <property type="entry name" value="DAP_dec_asp_kin"/>
    <property type="match status" value="1"/>
</dbReference>
<dbReference type="EC" id="4.1.1.20" evidence="10"/>
<evidence type="ECO:0000256" key="10">
    <source>
        <dbReference type="NCBIfam" id="TIGR01048"/>
    </source>
</evidence>
<keyword evidence="8 11" id="KW-0663">Pyridoxal phosphate</keyword>
<feature type="active site" description="Proton donor" evidence="11">
    <location>
        <position position="821"/>
    </location>
</feature>
<dbReference type="SUPFAM" id="SSF53633">
    <property type="entry name" value="Carbamate kinase-like"/>
    <property type="match status" value="1"/>
</dbReference>
<dbReference type="PRINTS" id="PR01179">
    <property type="entry name" value="ODADCRBXLASE"/>
</dbReference>
<dbReference type="Gene3D" id="3.20.20.10">
    <property type="entry name" value="Alanine racemase"/>
    <property type="match status" value="1"/>
</dbReference>
<evidence type="ECO:0000256" key="8">
    <source>
        <dbReference type="ARBA" id="ARBA00022898"/>
    </source>
</evidence>
<gene>
    <name evidence="14" type="ORF">ACFYG5_11770</name>
</gene>
<dbReference type="Gene3D" id="1.20.120.1320">
    <property type="entry name" value="Aspartokinase, catalytic domain"/>
    <property type="match status" value="1"/>
</dbReference>
<evidence type="ECO:0000256" key="3">
    <source>
        <dbReference type="ARBA" id="ARBA00022679"/>
    </source>
</evidence>
<evidence type="ECO:0000256" key="1">
    <source>
        <dbReference type="ARBA" id="ARBA00001933"/>
    </source>
</evidence>
<evidence type="ECO:0000256" key="4">
    <source>
        <dbReference type="ARBA" id="ARBA00022741"/>
    </source>
</evidence>
<sequence length="871" mass="93551">MTSPTSAPLPADAPWIVMKFGGTSVATLPRWQNIRELVASRRAEGARVLVVVSALTGITDALKQLCGEGGQDKRKAAAGAIAQRHYDLLEHMQLALPDTLGERLGELARLAEDGPAARGELAWQAQVQAHGELMSSALGAAFLSHSGLPTQWLDARDCLAAVALPNQNERTRLLSAMVEAKPDPALNARLAALGEVFITQGFIARETHGRTVLLGRGGSDTSAAYFGALLKAARVEIWTDVAGMFTANPRQVPGARLLQRLDYEEAQEIASTGAKVLHPRCLSPLREPRVPLLIKDTNRPELDGTVIGPEVRAHAPSVKAISARKGITLVSMESVGMWQQVGFLADVFAHFKQHGLSVDLIGSAETNVTVSLDPTENLLDSDAIAALASDLAKVCRVKVIAPCAAITLVGRGMRSLLHTLSGVLAEFGQLRVHMISQSSNNLNLTFVVDEEVVDALLPHLHDLLIGAGALRTDDSALFGPSWQMLYGGGEVVPAVPAWWRQAQRSRLLELAAEATPRYVYHLPTVRQQARELKSLAAVDRLHYAVKANTHPAILRALAAEGFAFECVSPGELDAVAALVPESVPLLFTPNFAPREDYVHALGTRASVTLDALHPLQHWGELFRGREIVLRVDLGRGLGHHEKVRTGGSASKFGLPLDQLPTFLQLADAHGVAVRGLHAHLGSGVLDAAHWGEVYAQLASLAERIASVVFLNIGGGLGVPAHPGEAPLDIAALDRALREVKAVYPQYQLWMEPGRYLVADAGVLLTRVTQLKDKGGFRYLGVDTGMNSLIRPALYDAWHKIVNLTRLGEPATALYQVVGPICESGDVLGTDRRLQEAAEGDVILIAQAGAYGKVMSSHYNLRDEADEVVIDD</sequence>
<comment type="pathway">
    <text evidence="2 12">Amino-acid biosynthesis; L-lysine biosynthesis via DAP pathway; (S)-tetrahydrodipicolinate from L-aspartate: step 1/4.</text>
</comment>
<keyword evidence="9 14" id="KW-0456">Lyase</keyword>
<evidence type="ECO:0000256" key="7">
    <source>
        <dbReference type="ARBA" id="ARBA00022840"/>
    </source>
</evidence>
<keyword evidence="6" id="KW-0210">Decarboxylase</keyword>
<feature type="domain" description="ACT" evidence="13">
    <location>
        <begin position="332"/>
        <end position="405"/>
    </location>
</feature>
<dbReference type="InterPro" id="IPR022653">
    <property type="entry name" value="De-COase2_pyr-phos_BS"/>
</dbReference>
<dbReference type="GO" id="GO:0009089">
    <property type="term" value="P:lysine biosynthetic process via diaminopimelate"/>
    <property type="evidence" value="ECO:0007669"/>
    <property type="project" value="UniProtKB-UniRule"/>
</dbReference>
<dbReference type="Gene3D" id="2.40.37.10">
    <property type="entry name" value="Lyase, Ornithine Decarboxylase, Chain A, domain 1"/>
    <property type="match status" value="1"/>
</dbReference>
<comment type="pathway">
    <text evidence="12">Amino-acid biosynthesis; L-threonine biosynthesis; L-threonine from L-aspartate: step 1/5.</text>
</comment>
<dbReference type="PROSITE" id="PS00879">
    <property type="entry name" value="ODR_DC_2_2"/>
    <property type="match status" value="1"/>
</dbReference>
<dbReference type="PROSITE" id="PS00324">
    <property type="entry name" value="ASPARTOKINASE"/>
    <property type="match status" value="1"/>
</dbReference>
<keyword evidence="12" id="KW-0028">Amino-acid biosynthesis</keyword>
<feature type="modified residue" description="N6-(pyridoxal phosphate)lysine" evidence="11">
    <location>
        <position position="546"/>
    </location>
</feature>
<dbReference type="Gene3D" id="3.30.70.260">
    <property type="match status" value="2"/>
</dbReference>
<organism evidence="14">
    <name type="scientific">Rhodanobacter sp. FW102-FHT14D07</name>
    <dbReference type="NCBI Taxonomy" id="3351462"/>
    <lineage>
        <taxon>Bacteria</taxon>
        <taxon>Pseudomonadati</taxon>
        <taxon>Pseudomonadota</taxon>
        <taxon>Gammaproteobacteria</taxon>
        <taxon>Lysobacterales</taxon>
        <taxon>Rhodanobacteraceae</taxon>
        <taxon>Rhodanobacter</taxon>
    </lineage>
</organism>
<reference evidence="14" key="1">
    <citation type="submission" date="2024-10" db="EMBL/GenBank/DDBJ databases">
        <authorList>
            <person name="Lesea H.P."/>
            <person name="Kuehl J.V."/>
            <person name="Chandonia J.-M."/>
        </authorList>
    </citation>
    <scope>NUCLEOTIDE SEQUENCE</scope>
    <source>
        <strain evidence="14">FW102-FHT14D07</strain>
    </source>
</reference>
<proteinExistence type="predicted"/>
<keyword evidence="5 14" id="KW-0418">Kinase</keyword>
<dbReference type="Pfam" id="PF00696">
    <property type="entry name" value="AA_kinase"/>
    <property type="match status" value="1"/>
</dbReference>
<evidence type="ECO:0000256" key="5">
    <source>
        <dbReference type="ARBA" id="ARBA00022777"/>
    </source>
</evidence>
<dbReference type="InterPro" id="IPR042199">
    <property type="entry name" value="AsparK_Bifunc_asparK/hSer_DH"/>
</dbReference>
<dbReference type="RefSeq" id="WP_395116917.1">
    <property type="nucleotide sequence ID" value="NZ_CP170721.1"/>
</dbReference>
<dbReference type="SUPFAM" id="SSF50621">
    <property type="entry name" value="Alanine racemase C-terminal domain-like"/>
    <property type="match status" value="1"/>
</dbReference>
<dbReference type="GO" id="GO:0008836">
    <property type="term" value="F:diaminopimelate decarboxylase activity"/>
    <property type="evidence" value="ECO:0007669"/>
    <property type="project" value="UniProtKB-UniRule"/>
</dbReference>
<evidence type="ECO:0000259" key="13">
    <source>
        <dbReference type="PROSITE" id="PS51671"/>
    </source>
</evidence>
<evidence type="ECO:0000256" key="9">
    <source>
        <dbReference type="ARBA" id="ARBA00023239"/>
    </source>
</evidence>
<dbReference type="InterPro" id="IPR036393">
    <property type="entry name" value="AceGlu_kinase-like_sf"/>
</dbReference>
<dbReference type="SUPFAM" id="SSF51419">
    <property type="entry name" value="PLP-binding barrel"/>
    <property type="match status" value="1"/>
</dbReference>
<dbReference type="PROSITE" id="PS51671">
    <property type="entry name" value="ACT"/>
    <property type="match status" value="1"/>
</dbReference>
<dbReference type="GO" id="GO:0005524">
    <property type="term" value="F:ATP binding"/>
    <property type="evidence" value="ECO:0007669"/>
    <property type="project" value="UniProtKB-KW"/>
</dbReference>
<evidence type="ECO:0000313" key="14">
    <source>
        <dbReference type="EMBL" id="XIA17244.1"/>
    </source>
</evidence>
<name>A0AB74UPQ3_9GAMM</name>
<dbReference type="InterPro" id="IPR001048">
    <property type="entry name" value="Asp/Glu/Uridylate_kinase"/>
</dbReference>
<dbReference type="PANTHER" id="PTHR43727">
    <property type="entry name" value="DIAMINOPIMELATE DECARBOXYLASE"/>
    <property type="match status" value="1"/>
</dbReference>
<dbReference type="NCBIfam" id="NF006515">
    <property type="entry name" value="PRK08961.1"/>
    <property type="match status" value="1"/>
</dbReference>
<comment type="cofactor">
    <cofactor evidence="1 11">
        <name>pyridoxal 5'-phosphate</name>
        <dbReference type="ChEBI" id="CHEBI:597326"/>
    </cofactor>
</comment>
<dbReference type="InterPro" id="IPR018042">
    <property type="entry name" value="Aspartate_kinase_CS"/>
</dbReference>
<dbReference type="InterPro" id="IPR029066">
    <property type="entry name" value="PLP-binding_barrel"/>
</dbReference>
<dbReference type="AlphaFoldDB" id="A0AB74UPQ3"/>